<dbReference type="AlphaFoldDB" id="A0A0D8BNK1"/>
<feature type="region of interest" description="Disordered" evidence="1">
    <location>
        <begin position="192"/>
        <end position="218"/>
    </location>
</feature>
<keyword evidence="3" id="KW-1185">Reference proteome</keyword>
<accession>A0A0D8BNK1</accession>
<protein>
    <submittedName>
        <fullName evidence="2">Uncharacterized protein</fullName>
    </submittedName>
</protein>
<dbReference type="Proteomes" id="UP000032545">
    <property type="component" value="Unassembled WGS sequence"/>
</dbReference>
<gene>
    <name evidence="2" type="ORF">FF36_00593</name>
</gene>
<organism evidence="2 3">
    <name type="scientific">Frankia torreyi</name>
    <dbReference type="NCBI Taxonomy" id="1856"/>
    <lineage>
        <taxon>Bacteria</taxon>
        <taxon>Bacillati</taxon>
        <taxon>Actinomycetota</taxon>
        <taxon>Actinomycetes</taxon>
        <taxon>Frankiales</taxon>
        <taxon>Frankiaceae</taxon>
        <taxon>Frankia</taxon>
    </lineage>
</organism>
<feature type="region of interest" description="Disordered" evidence="1">
    <location>
        <begin position="1"/>
        <end position="170"/>
    </location>
</feature>
<feature type="region of interest" description="Disordered" evidence="1">
    <location>
        <begin position="246"/>
        <end position="320"/>
    </location>
</feature>
<dbReference type="PATRIC" id="fig|1502723.3.peg.2197"/>
<name>A0A0D8BNK1_9ACTN</name>
<feature type="compositionally biased region" description="Basic and acidic residues" evidence="1">
    <location>
        <begin position="36"/>
        <end position="46"/>
    </location>
</feature>
<proteinExistence type="predicted"/>
<dbReference type="EMBL" id="JYFN01000003">
    <property type="protein sequence ID" value="KJE24982.1"/>
    <property type="molecule type" value="Genomic_DNA"/>
</dbReference>
<comment type="caution">
    <text evidence="2">The sequence shown here is derived from an EMBL/GenBank/DDBJ whole genome shotgun (WGS) entry which is preliminary data.</text>
</comment>
<reference evidence="2 3" key="2">
    <citation type="journal article" date="2016" name="Genome Announc.">
        <title>Permanent Draft Genome Sequences for Two Variants of Frankia sp. Strain CpI1, the First Frankia Strain Isolated from Root Nodules of Comptonia peregrina.</title>
        <authorList>
            <person name="Oshone R."/>
            <person name="Hurst S.G.IV."/>
            <person name="Abebe-Akele F."/>
            <person name="Simpson S."/>
            <person name="Morris K."/>
            <person name="Thomas W.K."/>
            <person name="Tisa L.S."/>
        </authorList>
    </citation>
    <scope>NUCLEOTIDE SEQUENCE [LARGE SCALE GENOMIC DNA]</scope>
    <source>
        <strain evidence="3">CpI1-S</strain>
    </source>
</reference>
<sequence precursor="true">MARRRSTRCPRCPPSSSTSADGGATRSRSPAEGSSDQERPRTRITPDRALCPIETSRRSRRATLTRGENSSARPTCQKIRRHRQRHEPRLFHQSSSDGRTVTTTREERCRRPRPITDSNDHPHRHQTPSAPWEAAGSRRPPAGRTPASSRDPPVRTRYRPGELPVLRRSGTLDHSFATKVGRGVPSVLAAPAGRRAGQGRPGGPASGAVHDAGERPDQRKRVPAALWGNGVRGGSARCARRRRGGNLAGAAPPGTQTTCGAGVDDAAPSARGRLRPGMTRLSGLPVGRRRRAGLHRLGGTPPAGRGPCGTVATAVPGGRR</sequence>
<evidence type="ECO:0000313" key="3">
    <source>
        <dbReference type="Proteomes" id="UP000032545"/>
    </source>
</evidence>
<reference evidence="3" key="1">
    <citation type="submission" date="2015-02" db="EMBL/GenBank/DDBJ databases">
        <title>Draft Genome of Frankia sp. CpI1-S.</title>
        <authorList>
            <person name="Oshone R.T."/>
            <person name="Ngom M."/>
            <person name="Ghodhbane-Gtari F."/>
            <person name="Gtari M."/>
            <person name="Morris K."/>
            <person name="Thomas K."/>
            <person name="Sen A."/>
            <person name="Tisa L.S."/>
        </authorList>
    </citation>
    <scope>NUCLEOTIDE SEQUENCE [LARGE SCALE GENOMIC DNA]</scope>
    <source>
        <strain evidence="3">CpI1-S</strain>
    </source>
</reference>
<evidence type="ECO:0000256" key="1">
    <source>
        <dbReference type="SAM" id="MobiDB-lite"/>
    </source>
</evidence>
<evidence type="ECO:0000313" key="2">
    <source>
        <dbReference type="EMBL" id="KJE24982.1"/>
    </source>
</evidence>